<organism evidence="1 2">
    <name type="scientific">Xylaria bambusicola</name>
    <dbReference type="NCBI Taxonomy" id="326684"/>
    <lineage>
        <taxon>Eukaryota</taxon>
        <taxon>Fungi</taxon>
        <taxon>Dikarya</taxon>
        <taxon>Ascomycota</taxon>
        <taxon>Pezizomycotina</taxon>
        <taxon>Sordariomycetes</taxon>
        <taxon>Xylariomycetidae</taxon>
        <taxon>Xylariales</taxon>
        <taxon>Xylariaceae</taxon>
        <taxon>Xylaria</taxon>
    </lineage>
</organism>
<proteinExistence type="predicted"/>
<gene>
    <name evidence="1" type="ORF">RRF57_009235</name>
</gene>
<keyword evidence="2" id="KW-1185">Reference proteome</keyword>
<name>A0AAN7UWI4_9PEZI</name>
<dbReference type="Proteomes" id="UP001305414">
    <property type="component" value="Unassembled WGS sequence"/>
</dbReference>
<comment type="caution">
    <text evidence="1">The sequence shown here is derived from an EMBL/GenBank/DDBJ whole genome shotgun (WGS) entry which is preliminary data.</text>
</comment>
<protein>
    <submittedName>
        <fullName evidence="1">Uncharacterized protein</fullName>
    </submittedName>
</protein>
<dbReference type="EMBL" id="JAWHQM010000033">
    <property type="protein sequence ID" value="KAK5633521.1"/>
    <property type="molecule type" value="Genomic_DNA"/>
</dbReference>
<reference evidence="1 2" key="1">
    <citation type="submission" date="2023-10" db="EMBL/GenBank/DDBJ databases">
        <title>Draft genome sequence of Xylaria bambusicola isolate GMP-LS, the root and basal stem rot pathogen of sugarcane in Indonesia.</title>
        <authorList>
            <person name="Selvaraj P."/>
            <person name="Muralishankar V."/>
            <person name="Muruganantham S."/>
            <person name="Sp S."/>
            <person name="Haryani S."/>
            <person name="Lau K.J.X."/>
            <person name="Naqvi N.I."/>
        </authorList>
    </citation>
    <scope>NUCLEOTIDE SEQUENCE [LARGE SCALE GENOMIC DNA]</scope>
    <source>
        <strain evidence="1">GMP-LS</strain>
    </source>
</reference>
<dbReference type="AlphaFoldDB" id="A0AAN7UWI4"/>
<evidence type="ECO:0000313" key="2">
    <source>
        <dbReference type="Proteomes" id="UP001305414"/>
    </source>
</evidence>
<accession>A0AAN7UWI4</accession>
<sequence length="200" mass="22035">MYKPSVWFLRNWLKKLFVNVDCISIILVPVTLPRMPPVPAPRSSDRRGKSSKERCIDPATLNHPLALRSRGHVAVHSASQYAFEGSKAAISMYGASVPVWLAEPQKGPSKLVPATKRVSLAVDWNVVAPPREWPRMPTRLTRDPGGNVPVVHGVEGEDHILDTDMKSQFDVIRRVVAEAVVYEPAVGVLDYLGVGRVVDG</sequence>
<evidence type="ECO:0000313" key="1">
    <source>
        <dbReference type="EMBL" id="KAK5633521.1"/>
    </source>
</evidence>